<evidence type="ECO:0000313" key="5">
    <source>
        <dbReference type="Proteomes" id="UP000031189"/>
    </source>
</evidence>
<dbReference type="GO" id="GO:0015079">
    <property type="term" value="F:potassium ion transmembrane transporter activity"/>
    <property type="evidence" value="ECO:0007669"/>
    <property type="project" value="InterPro"/>
</dbReference>
<sequence>MKMKKNNYIIIAGCSRFGANIASILSSKDYEVVIIDIDKSNFRKISRDYSGFKIEGNATDVEVLVEAGIKKADTLVCATNNDNTNIMISEIGKEIFNVENVVSRLYDTEKEIVYKDFDINIIYPTKLTINEFEKLLGKMKTQYIEDRKVI</sequence>
<keyword evidence="1" id="KW-0633">Potassium transport</keyword>
<dbReference type="InterPro" id="IPR036291">
    <property type="entry name" value="NAD(P)-bd_dom_sf"/>
</dbReference>
<gene>
    <name evidence="4" type="ORF">QX51_00570</name>
</gene>
<dbReference type="STRING" id="1577792.QX51_00570"/>
<dbReference type="InterPro" id="IPR006036">
    <property type="entry name" value="K_uptake_TrkA"/>
</dbReference>
<name>A0A0B3WW78_9FIRM</name>
<dbReference type="AlphaFoldDB" id="A0A0B3WW78"/>
<keyword evidence="5" id="KW-1185">Reference proteome</keyword>
<dbReference type="SUPFAM" id="SSF51735">
    <property type="entry name" value="NAD(P)-binding Rossmann-fold domains"/>
    <property type="match status" value="1"/>
</dbReference>
<feature type="domain" description="RCK N-terminal" evidence="3">
    <location>
        <begin position="6"/>
        <end position="121"/>
    </location>
</feature>
<dbReference type="EMBL" id="JWHR01000005">
    <property type="protein sequence ID" value="KHS58840.1"/>
    <property type="molecule type" value="Genomic_DNA"/>
</dbReference>
<proteinExistence type="predicted"/>
<dbReference type="Pfam" id="PF02254">
    <property type="entry name" value="TrkA_N"/>
    <property type="match status" value="1"/>
</dbReference>
<reference evidence="4 5" key="1">
    <citation type="submission" date="2014-12" db="EMBL/GenBank/DDBJ databases">
        <title>Draft genome sequence of Terrisporobacter sp. 08-306576, isolated from the blood culture of a bacteremia patient.</title>
        <authorList>
            <person name="Lund L.C."/>
            <person name="Sydenham T.V."/>
            <person name="Hogh S.V."/>
            <person name="Skov M.N."/>
            <person name="Kemp M."/>
            <person name="Justesen U.S."/>
        </authorList>
    </citation>
    <scope>NUCLEOTIDE SEQUENCE [LARGE SCALE GENOMIC DNA]</scope>
    <source>
        <strain evidence="4 5">08-306576</strain>
    </source>
</reference>
<dbReference type="GO" id="GO:0005886">
    <property type="term" value="C:plasma membrane"/>
    <property type="evidence" value="ECO:0007669"/>
    <property type="project" value="InterPro"/>
</dbReference>
<dbReference type="PRINTS" id="PR00335">
    <property type="entry name" value="KUPTAKETRKA"/>
</dbReference>
<dbReference type="Gene3D" id="3.40.50.720">
    <property type="entry name" value="NAD(P)-binding Rossmann-like Domain"/>
    <property type="match status" value="1"/>
</dbReference>
<keyword evidence="1" id="KW-0406">Ion transport</keyword>
<protein>
    <recommendedName>
        <fullName evidence="3">RCK N-terminal domain-containing protein</fullName>
    </recommendedName>
</protein>
<keyword evidence="1" id="KW-0813">Transport</keyword>
<evidence type="ECO:0000256" key="2">
    <source>
        <dbReference type="ARBA" id="ARBA00022958"/>
    </source>
</evidence>
<comment type="caution">
    <text evidence="4">The sequence shown here is derived from an EMBL/GenBank/DDBJ whole genome shotgun (WGS) entry which is preliminary data.</text>
</comment>
<evidence type="ECO:0000259" key="3">
    <source>
        <dbReference type="PROSITE" id="PS51201"/>
    </source>
</evidence>
<evidence type="ECO:0000256" key="1">
    <source>
        <dbReference type="ARBA" id="ARBA00022538"/>
    </source>
</evidence>
<accession>A0A0B3WW78</accession>
<dbReference type="InterPro" id="IPR003148">
    <property type="entry name" value="RCK_N"/>
</dbReference>
<dbReference type="PROSITE" id="PS51201">
    <property type="entry name" value="RCK_N"/>
    <property type="match status" value="1"/>
</dbReference>
<dbReference type="PANTHER" id="PTHR43833">
    <property type="entry name" value="POTASSIUM CHANNEL PROTEIN 2-RELATED-RELATED"/>
    <property type="match status" value="1"/>
</dbReference>
<organism evidence="4 5">
    <name type="scientific">Terrisporobacter othiniensis</name>
    <dbReference type="NCBI Taxonomy" id="1577792"/>
    <lineage>
        <taxon>Bacteria</taxon>
        <taxon>Bacillati</taxon>
        <taxon>Bacillota</taxon>
        <taxon>Clostridia</taxon>
        <taxon>Peptostreptococcales</taxon>
        <taxon>Peptostreptococcaceae</taxon>
        <taxon>Terrisporobacter</taxon>
    </lineage>
</organism>
<keyword evidence="2" id="KW-0630">Potassium</keyword>
<dbReference type="InterPro" id="IPR050721">
    <property type="entry name" value="Trk_Ktr_HKT_K-transport"/>
</dbReference>
<evidence type="ECO:0000313" key="4">
    <source>
        <dbReference type="EMBL" id="KHS58840.1"/>
    </source>
</evidence>
<dbReference type="Proteomes" id="UP000031189">
    <property type="component" value="Unassembled WGS sequence"/>
</dbReference>